<gene>
    <name evidence="6" type="ORF">GRI40_03495</name>
</gene>
<comment type="catalytic activity">
    <reaction evidence="1">
        <text>Hydrolyzes glycerol monoesters of long-chain fatty acids.</text>
        <dbReference type="EC" id="3.1.1.23"/>
    </reaction>
</comment>
<feature type="domain" description="Serine aminopeptidase S33" evidence="5">
    <location>
        <begin position="28"/>
        <end position="260"/>
    </location>
</feature>
<dbReference type="GO" id="GO:0047372">
    <property type="term" value="F:monoacylglycerol lipase activity"/>
    <property type="evidence" value="ECO:0007669"/>
    <property type="project" value="UniProtKB-EC"/>
</dbReference>
<sequence length="278" mass="29771">MAPSETWTVGGHGGLRLHAQSWLPGGAVRDVIAISHGYAEHGGRYGHLAERLVASGYAVHALDHRGHGRSGGRRALVDRMDHVIEDFQRFVARVRARHSGQRIKLLGHSMGGNVAFGYALRWPEDLSGLILSGPMIGGSLPMVQRAVLRLLSAAAPNTGTIALPPEAVSRDPAVVQAYIADPLVTTGKLAARTVHEMFAAVAGYRDKAPSMNVPVLIQHGEADSLVPIDGMRPVADRIGAADKTVIAYPGLYHEIYNEPEKDAVIEDLLAWLDAHPAP</sequence>
<dbReference type="PANTHER" id="PTHR11614">
    <property type="entry name" value="PHOSPHOLIPASE-RELATED"/>
    <property type="match status" value="1"/>
</dbReference>
<evidence type="ECO:0000259" key="5">
    <source>
        <dbReference type="Pfam" id="PF12146"/>
    </source>
</evidence>
<dbReference type="Pfam" id="PF12146">
    <property type="entry name" value="Hydrolase_4"/>
    <property type="match status" value="1"/>
</dbReference>
<name>A0A6I4TCA6_9SPHN</name>
<dbReference type="InterPro" id="IPR051044">
    <property type="entry name" value="MAG_DAG_Lipase"/>
</dbReference>
<keyword evidence="7" id="KW-1185">Reference proteome</keyword>
<evidence type="ECO:0000313" key="7">
    <source>
        <dbReference type="Proteomes" id="UP000439522"/>
    </source>
</evidence>
<evidence type="ECO:0000256" key="4">
    <source>
        <dbReference type="ARBA" id="ARBA00071261"/>
    </source>
</evidence>
<dbReference type="InterPro" id="IPR029058">
    <property type="entry name" value="AB_hydrolase_fold"/>
</dbReference>
<proteinExistence type="inferred from homology"/>
<dbReference type="InterPro" id="IPR000073">
    <property type="entry name" value="AB_hydrolase_1"/>
</dbReference>
<dbReference type="SUPFAM" id="SSF53474">
    <property type="entry name" value="alpha/beta-Hydrolases"/>
    <property type="match status" value="1"/>
</dbReference>
<organism evidence="6 7">
    <name type="scientific">Tsuneonella aeria</name>
    <dbReference type="NCBI Taxonomy" id="1837929"/>
    <lineage>
        <taxon>Bacteria</taxon>
        <taxon>Pseudomonadati</taxon>
        <taxon>Pseudomonadota</taxon>
        <taxon>Alphaproteobacteria</taxon>
        <taxon>Sphingomonadales</taxon>
        <taxon>Erythrobacteraceae</taxon>
        <taxon>Tsuneonella</taxon>
    </lineage>
</organism>
<dbReference type="RefSeq" id="WP_160610058.1">
    <property type="nucleotide sequence ID" value="NZ_WTZA01000001.1"/>
</dbReference>
<dbReference type="FunFam" id="3.40.50.1820:FF:000117">
    <property type="entry name" value="Monoglyceride lipase, putative"/>
    <property type="match status" value="1"/>
</dbReference>
<accession>A0A6I4TCA6</accession>
<evidence type="ECO:0000256" key="3">
    <source>
        <dbReference type="ARBA" id="ARBA00013254"/>
    </source>
</evidence>
<dbReference type="EC" id="3.1.1.23" evidence="3"/>
<protein>
    <recommendedName>
        <fullName evidence="4">Monoacylglycerol lipase</fullName>
        <ecNumber evidence="3">3.1.1.23</ecNumber>
    </recommendedName>
</protein>
<evidence type="ECO:0000313" key="6">
    <source>
        <dbReference type="EMBL" id="MXO74287.1"/>
    </source>
</evidence>
<dbReference type="Gene3D" id="3.40.50.1820">
    <property type="entry name" value="alpha/beta hydrolase"/>
    <property type="match status" value="1"/>
</dbReference>
<comment type="caution">
    <text evidence="6">The sequence shown here is derived from an EMBL/GenBank/DDBJ whole genome shotgun (WGS) entry which is preliminary data.</text>
</comment>
<dbReference type="EMBL" id="WTZA01000001">
    <property type="protein sequence ID" value="MXO74287.1"/>
    <property type="molecule type" value="Genomic_DNA"/>
</dbReference>
<dbReference type="PRINTS" id="PR00111">
    <property type="entry name" value="ABHYDROLASE"/>
</dbReference>
<dbReference type="OrthoDB" id="9798884at2"/>
<evidence type="ECO:0000256" key="1">
    <source>
        <dbReference type="ARBA" id="ARBA00001613"/>
    </source>
</evidence>
<keyword evidence="6" id="KW-0378">Hydrolase</keyword>
<comment type="similarity">
    <text evidence="2">Belongs to the AB hydrolase superfamily.</text>
</comment>
<dbReference type="InterPro" id="IPR022742">
    <property type="entry name" value="Hydrolase_4"/>
</dbReference>
<dbReference type="Proteomes" id="UP000439522">
    <property type="component" value="Unassembled WGS sequence"/>
</dbReference>
<dbReference type="AlphaFoldDB" id="A0A6I4TCA6"/>
<evidence type="ECO:0000256" key="2">
    <source>
        <dbReference type="ARBA" id="ARBA00008645"/>
    </source>
</evidence>
<reference evidence="6 7" key="1">
    <citation type="submission" date="2019-12" db="EMBL/GenBank/DDBJ databases">
        <title>Genomic-based taxomic classification of the family Erythrobacteraceae.</title>
        <authorList>
            <person name="Xu L."/>
        </authorList>
    </citation>
    <scope>NUCLEOTIDE SEQUENCE [LARGE SCALE GENOMIC DNA]</scope>
    <source>
        <strain evidence="6 7">100921-2</strain>
    </source>
</reference>